<dbReference type="SUPFAM" id="SSF51556">
    <property type="entry name" value="Metallo-dependent hydrolases"/>
    <property type="match status" value="1"/>
</dbReference>
<dbReference type="Proteomes" id="UP000095765">
    <property type="component" value="Unassembled WGS sequence"/>
</dbReference>
<dbReference type="RefSeq" id="WP_055245845.1">
    <property type="nucleotide sequence ID" value="NZ_CABIWA010000032.1"/>
</dbReference>
<dbReference type="InterPro" id="IPR050287">
    <property type="entry name" value="MTA/SAH_deaminase"/>
</dbReference>
<evidence type="ECO:0000259" key="2">
    <source>
        <dbReference type="Pfam" id="PF01979"/>
    </source>
</evidence>
<dbReference type="Pfam" id="PF01979">
    <property type="entry name" value="Amidohydro_1"/>
    <property type="match status" value="1"/>
</dbReference>
<evidence type="ECO:0000313" key="4">
    <source>
        <dbReference type="Proteomes" id="UP000095765"/>
    </source>
</evidence>
<sequence length="469" mass="51951">MKTVLYKNADWIITMDQARTRYRHGDLLIQGNQVKEVGVHLETKLAGSIQIDEIINAQGRIILPGFVNTHHHTWQTLIRNIKATQGLRLEPWLTVMYEIYKNLNTDVARAGVYASLGDGLKTGITTSNDLWYPHPVGVTGLVDAEIEAARELGIRFHPVRAYHSVANDIVPPEVVDTTEGVMADTERLVKKYHDRSRFSMCRVGVGPSIAQYETEEIVRATIDLAEKLDIMVHGHLAESRHEVEYTLEKFGCRPAEWFRRHDMLGDRFYYAHCIHLSDDEVTLMAKTNTGISTCPISNMYLSSGSCRVPELLRAGVTRFGIGVDGAASSNSANMMEEIRVSYLLNRLSWGDASANAEDVLYMATAGGAKVLARDDIGYLAPGMAADFILMNWNQMQYAGGCNDPVDCIVLSGDARMVETVVVDGVVVVRNGHLTRVDETEKTVYINQVGRALLESASGRVPGLKADLVN</sequence>
<dbReference type="Gene3D" id="3.20.20.140">
    <property type="entry name" value="Metal-dependent hydrolases"/>
    <property type="match status" value="1"/>
</dbReference>
<protein>
    <submittedName>
        <fullName evidence="3">Hydroxydechloroatrazine ethylaminohydrolase</fullName>
        <ecNumber evidence="3">3.5.99.3</ecNumber>
    </submittedName>
</protein>
<dbReference type="SUPFAM" id="SSF51338">
    <property type="entry name" value="Composite domain of metallo-dependent hydrolases"/>
    <property type="match status" value="2"/>
</dbReference>
<evidence type="ECO:0000313" key="3">
    <source>
        <dbReference type="EMBL" id="CUQ09647.1"/>
    </source>
</evidence>
<dbReference type="OrthoDB" id="9807210at2"/>
<organism evidence="3 4">
    <name type="scientific">Anaerotruncus colihominis</name>
    <dbReference type="NCBI Taxonomy" id="169435"/>
    <lineage>
        <taxon>Bacteria</taxon>
        <taxon>Bacillati</taxon>
        <taxon>Bacillota</taxon>
        <taxon>Clostridia</taxon>
        <taxon>Eubacteriales</taxon>
        <taxon>Oscillospiraceae</taxon>
        <taxon>Anaerotruncus</taxon>
    </lineage>
</organism>
<dbReference type="EC" id="3.5.99.3" evidence="3"/>
<name>A0A174TNL2_9FIRM</name>
<feature type="domain" description="Amidohydrolase-related" evidence="2">
    <location>
        <begin position="61"/>
        <end position="427"/>
    </location>
</feature>
<reference evidence="3 4" key="1">
    <citation type="submission" date="2015-09" db="EMBL/GenBank/DDBJ databases">
        <authorList>
            <consortium name="Pathogen Informatics"/>
        </authorList>
    </citation>
    <scope>NUCLEOTIDE SEQUENCE [LARGE SCALE GENOMIC DNA]</scope>
    <source>
        <strain evidence="3 4">2789STDY5834939</strain>
    </source>
</reference>
<dbReference type="InterPro" id="IPR011059">
    <property type="entry name" value="Metal-dep_hydrolase_composite"/>
</dbReference>
<dbReference type="GO" id="GO:0016810">
    <property type="term" value="F:hydrolase activity, acting on carbon-nitrogen (but not peptide) bonds"/>
    <property type="evidence" value="ECO:0007669"/>
    <property type="project" value="InterPro"/>
</dbReference>
<dbReference type="PANTHER" id="PTHR43794:SF11">
    <property type="entry name" value="AMIDOHYDROLASE-RELATED DOMAIN-CONTAINING PROTEIN"/>
    <property type="match status" value="1"/>
</dbReference>
<dbReference type="CDD" id="cd01298">
    <property type="entry name" value="ATZ_TRZ_like"/>
    <property type="match status" value="1"/>
</dbReference>
<proteinExistence type="predicted"/>
<dbReference type="EMBL" id="CZBE01000026">
    <property type="protein sequence ID" value="CUQ09647.1"/>
    <property type="molecule type" value="Genomic_DNA"/>
</dbReference>
<dbReference type="PANTHER" id="PTHR43794">
    <property type="entry name" value="AMINOHYDROLASE SSNA-RELATED"/>
    <property type="match status" value="1"/>
</dbReference>
<evidence type="ECO:0000256" key="1">
    <source>
        <dbReference type="ARBA" id="ARBA00022801"/>
    </source>
</evidence>
<accession>A0A174TNL2</accession>
<dbReference type="Gene3D" id="2.30.40.10">
    <property type="entry name" value="Urease, subunit C, domain 1"/>
    <property type="match status" value="1"/>
</dbReference>
<keyword evidence="1 3" id="KW-0378">Hydrolase</keyword>
<gene>
    <name evidence="3" type="primary">atzB</name>
    <name evidence="3" type="ORF">ERS852551_03089</name>
</gene>
<dbReference type="AlphaFoldDB" id="A0A174TNL2"/>
<dbReference type="InterPro" id="IPR032466">
    <property type="entry name" value="Metal_Hydrolase"/>
</dbReference>
<dbReference type="InterPro" id="IPR006680">
    <property type="entry name" value="Amidohydro-rel"/>
</dbReference>